<evidence type="ECO:0000256" key="3">
    <source>
        <dbReference type="ARBA" id="ARBA00023295"/>
    </source>
</evidence>
<feature type="domain" description="Glycoside hydrolase family 2 immunoglobulin-like beta-sandwich" evidence="4">
    <location>
        <begin position="241"/>
        <end position="284"/>
    </location>
</feature>
<evidence type="ECO:0000313" key="7">
    <source>
        <dbReference type="Proteomes" id="UP001652432"/>
    </source>
</evidence>
<protein>
    <submittedName>
        <fullName evidence="6">Glycoside hydrolase family 2 protein</fullName>
    </submittedName>
</protein>
<dbReference type="PANTHER" id="PTHR42732">
    <property type="entry name" value="BETA-GALACTOSIDASE"/>
    <property type="match status" value="1"/>
</dbReference>
<accession>A0ABT2T1D9</accession>
<reference evidence="6 7" key="1">
    <citation type="journal article" date="2021" name="ISME Commun">
        <title>Automated analysis of genomic sequences facilitates high-throughput and comprehensive description of bacteria.</title>
        <authorList>
            <person name="Hitch T.C.A."/>
        </authorList>
    </citation>
    <scope>NUCLEOTIDE SEQUENCE [LARGE SCALE GENOMIC DNA]</scope>
    <source>
        <strain evidence="6 7">Sanger_18</strain>
    </source>
</reference>
<evidence type="ECO:0000256" key="1">
    <source>
        <dbReference type="ARBA" id="ARBA00007401"/>
    </source>
</evidence>
<dbReference type="Gene3D" id="2.60.40.10">
    <property type="entry name" value="Immunoglobulins"/>
    <property type="match status" value="1"/>
</dbReference>
<dbReference type="Gene3D" id="3.20.20.80">
    <property type="entry name" value="Glycosidases"/>
    <property type="match status" value="1"/>
</dbReference>
<dbReference type="PRINTS" id="PR00132">
    <property type="entry name" value="GLHYDRLASE2"/>
</dbReference>
<dbReference type="EMBL" id="JAOQKJ010000004">
    <property type="protein sequence ID" value="MCU6744060.1"/>
    <property type="molecule type" value="Genomic_DNA"/>
</dbReference>
<keyword evidence="3" id="KW-0326">Glycosidase</keyword>
<dbReference type="Gene3D" id="2.60.120.260">
    <property type="entry name" value="Galactose-binding domain-like"/>
    <property type="match status" value="1"/>
</dbReference>
<evidence type="ECO:0000256" key="2">
    <source>
        <dbReference type="ARBA" id="ARBA00022801"/>
    </source>
</evidence>
<comment type="similarity">
    <text evidence="1">Belongs to the glycosyl hydrolase 2 family.</text>
</comment>
<gene>
    <name evidence="6" type="ORF">OCV77_06050</name>
</gene>
<dbReference type="Pfam" id="PF00703">
    <property type="entry name" value="Glyco_hydro_2"/>
    <property type="match status" value="1"/>
</dbReference>
<dbReference type="RefSeq" id="WP_262574056.1">
    <property type="nucleotide sequence ID" value="NZ_JAOQKJ010000004.1"/>
</dbReference>
<evidence type="ECO:0000259" key="4">
    <source>
        <dbReference type="Pfam" id="PF00703"/>
    </source>
</evidence>
<dbReference type="SUPFAM" id="SSF51445">
    <property type="entry name" value="(Trans)glycosidases"/>
    <property type="match status" value="1"/>
</dbReference>
<dbReference type="PANTHER" id="PTHR42732:SF1">
    <property type="entry name" value="BETA-MANNOSIDASE"/>
    <property type="match status" value="1"/>
</dbReference>
<organism evidence="6 7">
    <name type="scientific">Suilimivivens aceti</name>
    <dbReference type="NCBI Taxonomy" id="2981774"/>
    <lineage>
        <taxon>Bacteria</taxon>
        <taxon>Bacillati</taxon>
        <taxon>Bacillota</taxon>
        <taxon>Clostridia</taxon>
        <taxon>Lachnospirales</taxon>
        <taxon>Lachnospiraceae</taxon>
        <taxon>Suilimivivens</taxon>
    </lineage>
</organism>
<evidence type="ECO:0000259" key="5">
    <source>
        <dbReference type="Pfam" id="PF02836"/>
    </source>
</evidence>
<dbReference type="Proteomes" id="UP001652432">
    <property type="component" value="Unassembled WGS sequence"/>
</dbReference>
<dbReference type="InterPro" id="IPR006101">
    <property type="entry name" value="Glyco_hydro_2"/>
</dbReference>
<dbReference type="InterPro" id="IPR013783">
    <property type="entry name" value="Ig-like_fold"/>
</dbReference>
<feature type="domain" description="Glycoside hydrolase family 2 catalytic" evidence="5">
    <location>
        <begin position="288"/>
        <end position="560"/>
    </location>
</feature>
<dbReference type="PROSITE" id="PS00719">
    <property type="entry name" value="GLYCOSYL_HYDROL_F2_1"/>
    <property type="match status" value="1"/>
</dbReference>
<dbReference type="InterPro" id="IPR051913">
    <property type="entry name" value="GH2_Domain-Containing"/>
</dbReference>
<keyword evidence="7" id="KW-1185">Reference proteome</keyword>
<dbReference type="InterPro" id="IPR017853">
    <property type="entry name" value="GH"/>
</dbReference>
<proteinExistence type="inferred from homology"/>
<keyword evidence="2 6" id="KW-0378">Hydrolase</keyword>
<evidence type="ECO:0000313" key="6">
    <source>
        <dbReference type="EMBL" id="MCU6744060.1"/>
    </source>
</evidence>
<dbReference type="InterPro" id="IPR006103">
    <property type="entry name" value="Glyco_hydro_2_cat"/>
</dbReference>
<comment type="caution">
    <text evidence="6">The sequence shown here is derived from an EMBL/GenBank/DDBJ whole genome shotgun (WGS) entry which is preliminary data.</text>
</comment>
<dbReference type="SUPFAM" id="SSF49303">
    <property type="entry name" value="beta-Galactosidase/glucuronidase domain"/>
    <property type="match status" value="1"/>
</dbReference>
<dbReference type="InterPro" id="IPR036156">
    <property type="entry name" value="Beta-gal/glucu_dom_sf"/>
</dbReference>
<dbReference type="InterPro" id="IPR006102">
    <property type="entry name" value="Ig-like_GH2"/>
</dbReference>
<dbReference type="SUPFAM" id="SSF49785">
    <property type="entry name" value="Galactose-binding domain-like"/>
    <property type="match status" value="1"/>
</dbReference>
<dbReference type="Pfam" id="PF02836">
    <property type="entry name" value="Glyco_hydro_2_C"/>
    <property type="match status" value="1"/>
</dbReference>
<name>A0ABT2T1D9_9FIRM</name>
<sequence length="824" mass="94544">MNRNRENRIYWNRGWSFFEEYTLALCEKETAGFPEGTEVELPHTVAVTPLHYFDESIYQKHCAYRKCFVPEKDWEGKRIFLNIEAAGHSARVYLNGILLTEHFCGYTAFQAELTAGIRQGMENVLLIEVDSRESQDLPPFGRAIDYMTFGGLYREVYLDIREKYCITDVFARTEKVMEEKPVLSSEITLDTGEEIRRLSQDNWEDWQEKLQIEGLMIRQSLLFTEQTEEGPTSGIYLLTKNELVHEVEGVKLWSPEDPFLYLFRTELYREGKLLDTYDVRIGFREAEFRKDGFYLNGKKLKIRGLNRHQSYPYVGYAMPASMQRQDADILKQELSVNAVRTSHYPQSQHFIDRCDKIGLLVFTEIPGWQYVGGEKWQEQAVKNTEEMILQYRNHPSIILWGVRINESEDNDPFYHRTNETAHRLDPGRQTSGVRYLQKSSLLEDVYAFNDFSHEGNNRGCRKKKAVTPDPEKGYLISEYNGHMYPTKTFDSEGHRTEHMLRHARVMDAYYGEEDIAGGFGWCMFDYNTHKDFGSGDRICYHGVMDAFRNPKLAAALYQSQGEEETVLKISSSMDIGEYPASLIRNVYAVTNADSIRVYKNEELVGTFETGDSPFRNLPHGPILLDDFIGDLLETKEGFSKEKAADVKKVLLSIAKNGLNHIPFGTILMALKCVLFRGMKMQDAVELYNKYIGNWGGIATEYRFEAVKDGVVVFTVRKGPARQPHLKTRVSDNHLVIGDTYDVAEIRLMAESEYGDMLCFCQEALKLRTEGPIALIGPEMISLNGGMGGVYVRTTGEEGRAVLILSSGLFGEMRIDFTVEKEVLQ</sequence>
<dbReference type="InterPro" id="IPR023230">
    <property type="entry name" value="Glyco_hydro_2_CS"/>
</dbReference>
<dbReference type="GO" id="GO:0016787">
    <property type="term" value="F:hydrolase activity"/>
    <property type="evidence" value="ECO:0007669"/>
    <property type="project" value="UniProtKB-KW"/>
</dbReference>
<dbReference type="InterPro" id="IPR008979">
    <property type="entry name" value="Galactose-bd-like_sf"/>
</dbReference>